<reference evidence="2 3" key="1">
    <citation type="submission" date="2018-11" db="EMBL/GenBank/DDBJ databases">
        <authorList>
            <consortium name="Pathogen Informatics"/>
        </authorList>
    </citation>
    <scope>NUCLEOTIDE SEQUENCE [LARGE SCALE GENOMIC DNA]</scope>
</reference>
<sequence>MCEVLADQLALVKGRYSRPIERLLSCVDMFEHLYQALAKLIETAIAMNFDRSDYKREQWMCLGFITFLMLYYTALLTISFYAGVRTETCVKPAGEGREFVCYIQK</sequence>
<dbReference type="AlphaFoldDB" id="A0A3P7J7H0"/>
<evidence type="ECO:0000256" key="1">
    <source>
        <dbReference type="SAM" id="Phobius"/>
    </source>
</evidence>
<proteinExistence type="predicted"/>
<organism evidence="2 3">
    <name type="scientific">Strongylus vulgaris</name>
    <name type="common">Blood worm</name>
    <dbReference type="NCBI Taxonomy" id="40348"/>
    <lineage>
        <taxon>Eukaryota</taxon>
        <taxon>Metazoa</taxon>
        <taxon>Ecdysozoa</taxon>
        <taxon>Nematoda</taxon>
        <taxon>Chromadorea</taxon>
        <taxon>Rhabditida</taxon>
        <taxon>Rhabditina</taxon>
        <taxon>Rhabditomorpha</taxon>
        <taxon>Strongyloidea</taxon>
        <taxon>Strongylidae</taxon>
        <taxon>Strongylus</taxon>
    </lineage>
</organism>
<evidence type="ECO:0000313" key="2">
    <source>
        <dbReference type="EMBL" id="VDM75859.1"/>
    </source>
</evidence>
<dbReference type="EMBL" id="UYYB01095937">
    <property type="protein sequence ID" value="VDM75859.1"/>
    <property type="molecule type" value="Genomic_DNA"/>
</dbReference>
<gene>
    <name evidence="2" type="ORF">SVUK_LOCUS10857</name>
</gene>
<dbReference type="Proteomes" id="UP000270094">
    <property type="component" value="Unassembled WGS sequence"/>
</dbReference>
<protein>
    <submittedName>
        <fullName evidence="2">Uncharacterized protein</fullName>
    </submittedName>
</protein>
<feature type="transmembrane region" description="Helical" evidence="1">
    <location>
        <begin position="59"/>
        <end position="82"/>
    </location>
</feature>
<name>A0A3P7J7H0_STRVU</name>
<keyword evidence="1" id="KW-1133">Transmembrane helix</keyword>
<evidence type="ECO:0000313" key="3">
    <source>
        <dbReference type="Proteomes" id="UP000270094"/>
    </source>
</evidence>
<accession>A0A3P7J7H0</accession>
<keyword evidence="1" id="KW-0812">Transmembrane</keyword>
<keyword evidence="3" id="KW-1185">Reference proteome</keyword>
<keyword evidence="1" id="KW-0472">Membrane</keyword>